<dbReference type="PROSITE" id="PS50042">
    <property type="entry name" value="CNMP_BINDING_3"/>
    <property type="match status" value="1"/>
</dbReference>
<evidence type="ECO:0000313" key="6">
    <source>
        <dbReference type="EMBL" id="NML27464.1"/>
    </source>
</evidence>
<dbReference type="InterPro" id="IPR050397">
    <property type="entry name" value="Env_Response_Regulators"/>
</dbReference>
<dbReference type="CDD" id="cd00038">
    <property type="entry name" value="CAP_ED"/>
    <property type="match status" value="1"/>
</dbReference>
<dbReference type="SMART" id="SM00419">
    <property type="entry name" value="HTH_CRP"/>
    <property type="match status" value="1"/>
</dbReference>
<dbReference type="Pfam" id="PF13545">
    <property type="entry name" value="HTH_Crp_2"/>
    <property type="match status" value="1"/>
</dbReference>
<gene>
    <name evidence="6" type="ORF">HHL15_17040</name>
</gene>
<dbReference type="Gene3D" id="2.60.120.10">
    <property type="entry name" value="Jelly Rolls"/>
    <property type="match status" value="1"/>
</dbReference>
<organism evidence="6 7">
    <name type="scientific">Zoogloea dura</name>
    <dbReference type="NCBI Taxonomy" id="2728840"/>
    <lineage>
        <taxon>Bacteria</taxon>
        <taxon>Pseudomonadati</taxon>
        <taxon>Pseudomonadota</taxon>
        <taxon>Betaproteobacteria</taxon>
        <taxon>Rhodocyclales</taxon>
        <taxon>Zoogloeaceae</taxon>
        <taxon>Zoogloea</taxon>
    </lineage>
</organism>
<dbReference type="SMART" id="SM00100">
    <property type="entry name" value="cNMP"/>
    <property type="match status" value="1"/>
</dbReference>
<dbReference type="EMBL" id="JABBGA010000015">
    <property type="protein sequence ID" value="NML27464.1"/>
    <property type="molecule type" value="Genomic_DNA"/>
</dbReference>
<sequence>MIKKSPKSLQSILEETTWFKALPRTSQEQVLLSSYECHYFEGEAVARIGGVASAWIGVAEGLLKIITVHRTGRVVMLTGVPTGGWVGEGSVLKRIERQYDIVAMRDSRVIFMPGPTFRHLLDTSIEFNRIIIERLNERLAQFIKMVDIDRLNDPTARVARSIATLYNPVLYPDMSNFIQLSHSELGELIGMSRQSVGSALKILETEGLIAAVYGGVVVKELSLLSEYREREK</sequence>
<dbReference type="Proteomes" id="UP000580043">
    <property type="component" value="Unassembled WGS sequence"/>
</dbReference>
<dbReference type="RefSeq" id="WP_169147001.1">
    <property type="nucleotide sequence ID" value="NZ_JABBGA010000015.1"/>
</dbReference>
<dbReference type="AlphaFoldDB" id="A0A848G869"/>
<evidence type="ECO:0000256" key="3">
    <source>
        <dbReference type="ARBA" id="ARBA00023163"/>
    </source>
</evidence>
<dbReference type="InterPro" id="IPR018490">
    <property type="entry name" value="cNMP-bd_dom_sf"/>
</dbReference>
<reference evidence="6 7" key="1">
    <citation type="submission" date="2020-04" db="EMBL/GenBank/DDBJ databases">
        <title>Zoogloea sp. G-4-1-14 isolated from soil.</title>
        <authorList>
            <person name="Dahal R.H."/>
        </authorList>
    </citation>
    <scope>NUCLEOTIDE SEQUENCE [LARGE SCALE GENOMIC DNA]</scope>
    <source>
        <strain evidence="6 7">G-4-1-14</strain>
    </source>
</reference>
<evidence type="ECO:0000259" key="5">
    <source>
        <dbReference type="PROSITE" id="PS51063"/>
    </source>
</evidence>
<keyword evidence="3" id="KW-0804">Transcription</keyword>
<evidence type="ECO:0000313" key="7">
    <source>
        <dbReference type="Proteomes" id="UP000580043"/>
    </source>
</evidence>
<dbReference type="SUPFAM" id="SSF51206">
    <property type="entry name" value="cAMP-binding domain-like"/>
    <property type="match status" value="1"/>
</dbReference>
<accession>A0A848G869</accession>
<name>A0A848G869_9RHOO</name>
<evidence type="ECO:0000256" key="2">
    <source>
        <dbReference type="ARBA" id="ARBA00023125"/>
    </source>
</evidence>
<proteinExistence type="predicted"/>
<keyword evidence="1" id="KW-0805">Transcription regulation</keyword>
<dbReference type="PANTHER" id="PTHR24567">
    <property type="entry name" value="CRP FAMILY TRANSCRIPTIONAL REGULATORY PROTEIN"/>
    <property type="match status" value="1"/>
</dbReference>
<dbReference type="GO" id="GO:0003700">
    <property type="term" value="F:DNA-binding transcription factor activity"/>
    <property type="evidence" value="ECO:0007669"/>
    <property type="project" value="TreeGrafter"/>
</dbReference>
<dbReference type="InterPro" id="IPR036390">
    <property type="entry name" value="WH_DNA-bd_sf"/>
</dbReference>
<dbReference type="GO" id="GO:0005829">
    <property type="term" value="C:cytosol"/>
    <property type="evidence" value="ECO:0007669"/>
    <property type="project" value="TreeGrafter"/>
</dbReference>
<dbReference type="InterPro" id="IPR000595">
    <property type="entry name" value="cNMP-bd_dom"/>
</dbReference>
<dbReference type="InterPro" id="IPR036388">
    <property type="entry name" value="WH-like_DNA-bd_sf"/>
</dbReference>
<protein>
    <submittedName>
        <fullName evidence="6">Crp/Fnr family transcriptional regulator</fullName>
    </submittedName>
</protein>
<keyword evidence="7" id="KW-1185">Reference proteome</keyword>
<dbReference type="Pfam" id="PF00027">
    <property type="entry name" value="cNMP_binding"/>
    <property type="match status" value="1"/>
</dbReference>
<evidence type="ECO:0000256" key="1">
    <source>
        <dbReference type="ARBA" id="ARBA00023015"/>
    </source>
</evidence>
<dbReference type="SUPFAM" id="SSF46785">
    <property type="entry name" value="Winged helix' DNA-binding domain"/>
    <property type="match status" value="1"/>
</dbReference>
<dbReference type="GO" id="GO:0003677">
    <property type="term" value="F:DNA binding"/>
    <property type="evidence" value="ECO:0007669"/>
    <property type="project" value="UniProtKB-KW"/>
</dbReference>
<dbReference type="InterPro" id="IPR014710">
    <property type="entry name" value="RmlC-like_jellyroll"/>
</dbReference>
<keyword evidence="2" id="KW-0238">DNA-binding</keyword>
<feature type="domain" description="Cyclic nucleotide-binding" evidence="4">
    <location>
        <begin position="18"/>
        <end position="138"/>
    </location>
</feature>
<dbReference type="Gene3D" id="1.10.10.10">
    <property type="entry name" value="Winged helix-like DNA-binding domain superfamily/Winged helix DNA-binding domain"/>
    <property type="match status" value="1"/>
</dbReference>
<evidence type="ECO:0000259" key="4">
    <source>
        <dbReference type="PROSITE" id="PS50042"/>
    </source>
</evidence>
<comment type="caution">
    <text evidence="6">The sequence shown here is derived from an EMBL/GenBank/DDBJ whole genome shotgun (WGS) entry which is preliminary data.</text>
</comment>
<dbReference type="PROSITE" id="PS51063">
    <property type="entry name" value="HTH_CRP_2"/>
    <property type="match status" value="1"/>
</dbReference>
<dbReference type="InterPro" id="IPR012318">
    <property type="entry name" value="HTH_CRP"/>
</dbReference>
<feature type="domain" description="HTH crp-type" evidence="5">
    <location>
        <begin position="152"/>
        <end position="222"/>
    </location>
</feature>
<dbReference type="PANTHER" id="PTHR24567:SF68">
    <property type="entry name" value="DNA-BINDING TRANSCRIPTIONAL DUAL REGULATOR CRP"/>
    <property type="match status" value="1"/>
</dbReference>